<proteinExistence type="inferred from homology"/>
<evidence type="ECO:0000256" key="1">
    <source>
        <dbReference type="ARBA" id="ARBA00010406"/>
    </source>
</evidence>
<keyword evidence="6 9" id="KW-0560">Oxidoreductase</keyword>
<dbReference type="InterPro" id="IPR008926">
    <property type="entry name" value="RNR_R1-su_N"/>
</dbReference>
<evidence type="ECO:0000256" key="5">
    <source>
        <dbReference type="ARBA" id="ARBA00022840"/>
    </source>
</evidence>
<feature type="region of interest" description="Disordered" evidence="10">
    <location>
        <begin position="21"/>
        <end position="157"/>
    </location>
</feature>
<comment type="catalytic activity">
    <reaction evidence="9">
        <text>a 2'-deoxyribonucleoside 5'-diphosphate + [thioredoxin]-disulfide + H2O = a ribonucleoside 5'-diphosphate + [thioredoxin]-dithiol</text>
        <dbReference type="Rhea" id="RHEA:23252"/>
        <dbReference type="Rhea" id="RHEA-COMP:10698"/>
        <dbReference type="Rhea" id="RHEA-COMP:10700"/>
        <dbReference type="ChEBI" id="CHEBI:15377"/>
        <dbReference type="ChEBI" id="CHEBI:29950"/>
        <dbReference type="ChEBI" id="CHEBI:50058"/>
        <dbReference type="ChEBI" id="CHEBI:57930"/>
        <dbReference type="ChEBI" id="CHEBI:73316"/>
        <dbReference type="EC" id="1.17.4.1"/>
    </reaction>
</comment>
<evidence type="ECO:0000256" key="4">
    <source>
        <dbReference type="ARBA" id="ARBA00022741"/>
    </source>
</evidence>
<comment type="function">
    <text evidence="9">Provides the precursors necessary for DNA synthesis. Catalyzes the biosynthesis of deoxyribonucleotides from the corresponding ribonucleotides.</text>
</comment>
<organism evidence="13 14">
    <name type="scientific">Ectocarpus siliculosus</name>
    <name type="common">Brown alga</name>
    <name type="synonym">Conferva siliculosa</name>
    <dbReference type="NCBI Taxonomy" id="2880"/>
    <lineage>
        <taxon>Eukaryota</taxon>
        <taxon>Sar</taxon>
        <taxon>Stramenopiles</taxon>
        <taxon>Ochrophyta</taxon>
        <taxon>PX clade</taxon>
        <taxon>Phaeophyceae</taxon>
        <taxon>Ectocarpales</taxon>
        <taxon>Ectocarpaceae</taxon>
        <taxon>Ectocarpus</taxon>
    </lineage>
</organism>
<dbReference type="InterPro" id="IPR005144">
    <property type="entry name" value="ATP-cone_dom"/>
</dbReference>
<dbReference type="STRING" id="2880.D7FMA2"/>
<evidence type="ECO:0000256" key="11">
    <source>
        <dbReference type="SAM" id="SignalP"/>
    </source>
</evidence>
<dbReference type="GO" id="GO:0009263">
    <property type="term" value="P:deoxyribonucleotide biosynthetic process"/>
    <property type="evidence" value="ECO:0007669"/>
    <property type="project" value="UniProtKB-KW"/>
</dbReference>
<dbReference type="UniPathway" id="UPA00326"/>
<dbReference type="InterPro" id="IPR039718">
    <property type="entry name" value="Rrm1"/>
</dbReference>
<dbReference type="PANTHER" id="PTHR11573:SF6">
    <property type="entry name" value="RIBONUCLEOSIDE-DIPHOSPHATE REDUCTASE LARGE SUBUNIT"/>
    <property type="match status" value="1"/>
</dbReference>
<name>D7FMA2_ECTSI</name>
<keyword evidence="5 8" id="KW-0067">ATP-binding</keyword>
<dbReference type="Pfam" id="PF02867">
    <property type="entry name" value="Ribonuc_red_lgC"/>
    <property type="match status" value="1"/>
</dbReference>
<dbReference type="Proteomes" id="UP000002630">
    <property type="component" value="Unassembled WGS sequence"/>
</dbReference>
<evidence type="ECO:0000256" key="3">
    <source>
        <dbReference type="ARBA" id="ARBA00022533"/>
    </source>
</evidence>
<dbReference type="Pfam" id="PF00317">
    <property type="entry name" value="Ribonuc_red_lgN"/>
    <property type="match status" value="1"/>
</dbReference>
<dbReference type="EMBL" id="FN649760">
    <property type="protein sequence ID" value="CBJ29920.1"/>
    <property type="molecule type" value="Genomic_DNA"/>
</dbReference>
<dbReference type="OrthoDB" id="3000483at2759"/>
<protein>
    <recommendedName>
        <fullName evidence="2 9">Ribonucleoside-diphosphate reductase</fullName>
        <ecNumber evidence="2 9">1.17.4.1</ecNumber>
    </recommendedName>
</protein>
<feature type="compositionally biased region" description="Low complexity" evidence="10">
    <location>
        <begin position="49"/>
        <end position="64"/>
    </location>
</feature>
<dbReference type="PRINTS" id="PR01183">
    <property type="entry name" value="RIBORDTASEM1"/>
</dbReference>
<evidence type="ECO:0000256" key="7">
    <source>
        <dbReference type="ARBA" id="ARBA00023116"/>
    </source>
</evidence>
<dbReference type="Pfam" id="PF03477">
    <property type="entry name" value="ATP-cone"/>
    <property type="match status" value="1"/>
</dbReference>
<dbReference type="GO" id="GO:0005971">
    <property type="term" value="C:ribonucleoside-diphosphate reductase complex"/>
    <property type="evidence" value="ECO:0007669"/>
    <property type="project" value="TreeGrafter"/>
</dbReference>
<dbReference type="Gene3D" id="3.20.70.20">
    <property type="match status" value="2"/>
</dbReference>
<evidence type="ECO:0000313" key="14">
    <source>
        <dbReference type="Proteomes" id="UP000002630"/>
    </source>
</evidence>
<dbReference type="GO" id="GO:0005524">
    <property type="term" value="F:ATP binding"/>
    <property type="evidence" value="ECO:0007669"/>
    <property type="project" value="UniProtKB-UniRule"/>
</dbReference>
<feature type="compositionally biased region" description="Basic and acidic residues" evidence="10">
    <location>
        <begin position="65"/>
        <end position="74"/>
    </location>
</feature>
<dbReference type="InterPro" id="IPR013346">
    <property type="entry name" value="NrdE_NrdA_C"/>
</dbReference>
<gene>
    <name evidence="13" type="ORF">Esi_0166_0010</name>
</gene>
<sequence length="821" mass="90991">MVRRRRATCAVVGMLASTSVVATGPPSAWTGYPQQPRGAPPQESDGARDASAAAARGWARSQSSRLREGAPRMEAEEESAPSSQPRNSASSSGGVGVVNNSGGGGGVDVAPRRMDEQGAGGGGAIAAEEDRNSSDRGGGKEERDEDGRLQQSPSSEEEAFLLEEGERGGAPSMHVVKRDGRREPVMFDKITARIRRLCWGLDERYIDPVLVAQKVVQGIYSGVTTWELDTLAAETCAYMNTEHPHYARLAARISVSNLQRATSPSFADTVEELHAYVDPKTGRQAGYISDEVHEIVMKNRDLIDAEVKHERDFSLDFFGFKTLERAYLLKLGDKVMERPQYMFMRIAIGIHGEDLEAAFETYHLMSEKWFIHASPTLFHAGTCQPQLSSCFLLTTKEDSIAGIYDTLKQWHSVGAGAGFVLAVVVSSSVCVGSISVRANLPTFLCSPRLKIDPVSCPCSHQPMFPLPLCTQPLKRDLFYGLWIPDLFMERVEQDGEWSLMCPSQCPGLSECWGKEFEELYTKYEREGKYMRKVRAQDLWFAILDAQTETGNPYMMYKDACNRKSNHKHLGTIQSSNLCTEIVEYTDPGEVAVCNLGSVVLPKFVSEDGKSFDHQRLFEVTKVFVRNLNKIIDVNWYPVEEAQHSNARHRPMGIGVQGLADAFIKMRMPFESEGARALNRDIFETMYFAAMTASCELAEKEGPYETFEGSPVSKGIFQFDMWGETPSDRWDWASLRTRVAKHGVRNSLLLAPMPTASTAQILGFNECIEPYTSNLYARRVKAGEFIVVNPHLFTDLMEMGLWSPSVRNQLMASGGSIASIAG</sequence>
<keyword evidence="7 9" id="KW-0215">Deoxyribonucleotide synthesis</keyword>
<dbReference type="PROSITE" id="PS51161">
    <property type="entry name" value="ATP_CONE"/>
    <property type="match status" value="1"/>
</dbReference>
<feature type="compositionally biased region" description="Basic and acidic residues" evidence="10">
    <location>
        <begin position="128"/>
        <end position="148"/>
    </location>
</feature>
<comment type="similarity">
    <text evidence="1 9">Belongs to the ribonucleoside diphosphate reductase large chain family.</text>
</comment>
<keyword evidence="3" id="KW-0021">Allosteric enzyme</keyword>
<evidence type="ECO:0000259" key="12">
    <source>
        <dbReference type="PROSITE" id="PS51161"/>
    </source>
</evidence>
<evidence type="ECO:0000256" key="2">
    <source>
        <dbReference type="ARBA" id="ARBA00012274"/>
    </source>
</evidence>
<dbReference type="InterPro" id="IPR000788">
    <property type="entry name" value="RNR_lg_C"/>
</dbReference>
<dbReference type="GO" id="GO:0004748">
    <property type="term" value="F:ribonucleoside-diphosphate reductase activity, thioredoxin disulfide as acceptor"/>
    <property type="evidence" value="ECO:0007669"/>
    <property type="project" value="UniProtKB-EC"/>
</dbReference>
<dbReference type="NCBIfam" id="TIGR02506">
    <property type="entry name" value="NrdE_NrdA"/>
    <property type="match status" value="1"/>
</dbReference>
<dbReference type="eggNOG" id="KOG1112">
    <property type="taxonomic scope" value="Eukaryota"/>
</dbReference>
<evidence type="ECO:0000256" key="9">
    <source>
        <dbReference type="RuleBase" id="RU003410"/>
    </source>
</evidence>
<evidence type="ECO:0000256" key="8">
    <source>
        <dbReference type="PROSITE-ProRule" id="PRU00492"/>
    </source>
</evidence>
<dbReference type="SUPFAM" id="SSF51998">
    <property type="entry name" value="PFL-like glycyl radical enzymes"/>
    <property type="match status" value="1"/>
</dbReference>
<keyword evidence="14" id="KW-1185">Reference proteome</keyword>
<keyword evidence="11" id="KW-0732">Signal</keyword>
<feature type="domain" description="ATP-cone" evidence="12">
    <location>
        <begin position="173"/>
        <end position="264"/>
    </location>
</feature>
<feature type="compositionally biased region" description="Gly residues" evidence="10">
    <location>
        <begin position="93"/>
        <end position="107"/>
    </location>
</feature>
<feature type="signal peptide" evidence="11">
    <location>
        <begin position="1"/>
        <end position="22"/>
    </location>
</feature>
<dbReference type="PROSITE" id="PS00089">
    <property type="entry name" value="RIBORED_LARGE"/>
    <property type="match status" value="1"/>
</dbReference>
<evidence type="ECO:0000256" key="6">
    <source>
        <dbReference type="ARBA" id="ARBA00023002"/>
    </source>
</evidence>
<dbReference type="SUPFAM" id="SSF48168">
    <property type="entry name" value="R1 subunit of ribonucleotide reductase, N-terminal domain"/>
    <property type="match status" value="1"/>
</dbReference>
<dbReference type="AlphaFoldDB" id="D7FMA2"/>
<keyword evidence="4 8" id="KW-0547">Nucleotide-binding</keyword>
<evidence type="ECO:0000313" key="13">
    <source>
        <dbReference type="EMBL" id="CBJ29920.1"/>
    </source>
</evidence>
<dbReference type="InParanoid" id="D7FMA2"/>
<reference evidence="13 14" key="1">
    <citation type="journal article" date="2010" name="Nature">
        <title>The Ectocarpus genome and the independent evolution of multicellularity in brown algae.</title>
        <authorList>
            <person name="Cock J.M."/>
            <person name="Sterck L."/>
            <person name="Rouze P."/>
            <person name="Scornet D."/>
            <person name="Allen A.E."/>
            <person name="Amoutzias G."/>
            <person name="Anthouard V."/>
            <person name="Artiguenave F."/>
            <person name="Aury J.M."/>
            <person name="Badger J.H."/>
            <person name="Beszteri B."/>
            <person name="Billiau K."/>
            <person name="Bonnet E."/>
            <person name="Bothwell J.H."/>
            <person name="Bowler C."/>
            <person name="Boyen C."/>
            <person name="Brownlee C."/>
            <person name="Carrano C.J."/>
            <person name="Charrier B."/>
            <person name="Cho G.Y."/>
            <person name="Coelho S.M."/>
            <person name="Collen J."/>
            <person name="Corre E."/>
            <person name="Da Silva C."/>
            <person name="Delage L."/>
            <person name="Delaroque N."/>
            <person name="Dittami S.M."/>
            <person name="Doulbeau S."/>
            <person name="Elias M."/>
            <person name="Farnham G."/>
            <person name="Gachon C.M."/>
            <person name="Gschloessl B."/>
            <person name="Heesch S."/>
            <person name="Jabbari K."/>
            <person name="Jubin C."/>
            <person name="Kawai H."/>
            <person name="Kimura K."/>
            <person name="Kloareg B."/>
            <person name="Kupper F.C."/>
            <person name="Lang D."/>
            <person name="Le Bail A."/>
            <person name="Leblanc C."/>
            <person name="Lerouge P."/>
            <person name="Lohr M."/>
            <person name="Lopez P.J."/>
            <person name="Martens C."/>
            <person name="Maumus F."/>
            <person name="Michel G."/>
            <person name="Miranda-Saavedra D."/>
            <person name="Morales J."/>
            <person name="Moreau H."/>
            <person name="Motomura T."/>
            <person name="Nagasato C."/>
            <person name="Napoli C.A."/>
            <person name="Nelson D.R."/>
            <person name="Nyvall-Collen P."/>
            <person name="Peters A.F."/>
            <person name="Pommier C."/>
            <person name="Potin P."/>
            <person name="Poulain J."/>
            <person name="Quesneville H."/>
            <person name="Read B."/>
            <person name="Rensing S.A."/>
            <person name="Ritter A."/>
            <person name="Rousvoal S."/>
            <person name="Samanta M."/>
            <person name="Samson G."/>
            <person name="Schroeder D.C."/>
            <person name="Segurens B."/>
            <person name="Strittmatter M."/>
            <person name="Tonon T."/>
            <person name="Tregear J.W."/>
            <person name="Valentin K."/>
            <person name="von Dassow P."/>
            <person name="Yamagishi T."/>
            <person name="Van de Peer Y."/>
            <person name="Wincker P."/>
        </authorList>
    </citation>
    <scope>NUCLEOTIDE SEQUENCE [LARGE SCALE GENOMIC DNA]</scope>
    <source>
        <strain evidence="14">Ec32 / CCAP1310/4</strain>
    </source>
</reference>
<feature type="chain" id="PRO_5003095681" description="Ribonucleoside-diphosphate reductase" evidence="11">
    <location>
        <begin position="23"/>
        <end position="821"/>
    </location>
</feature>
<feature type="compositionally biased region" description="Low complexity" evidence="10">
    <location>
        <begin position="80"/>
        <end position="92"/>
    </location>
</feature>
<accession>D7FMA2</accession>
<evidence type="ECO:0000256" key="10">
    <source>
        <dbReference type="SAM" id="MobiDB-lite"/>
    </source>
</evidence>
<dbReference type="EC" id="1.17.4.1" evidence="2 9"/>
<dbReference type="PANTHER" id="PTHR11573">
    <property type="entry name" value="RIBONUCLEOSIDE-DIPHOSPHATE REDUCTASE LARGE CHAIN"/>
    <property type="match status" value="1"/>
</dbReference>
<dbReference type="InterPro" id="IPR013509">
    <property type="entry name" value="RNR_lsu_N"/>
</dbReference>